<feature type="compositionally biased region" description="Basic residues" evidence="3">
    <location>
        <begin position="140"/>
        <end position="150"/>
    </location>
</feature>
<dbReference type="Proteomes" id="UP000694871">
    <property type="component" value="Unplaced"/>
</dbReference>
<evidence type="ECO:0000313" key="7">
    <source>
        <dbReference type="RefSeq" id="XP_015269478.1"/>
    </source>
</evidence>
<dbReference type="SMART" id="SM00234">
    <property type="entry name" value="START"/>
    <property type="match status" value="1"/>
</dbReference>
<dbReference type="Pfam" id="PF00620">
    <property type="entry name" value="RhoGAP"/>
    <property type="match status" value="1"/>
</dbReference>
<feature type="compositionally biased region" description="Polar residues" evidence="3">
    <location>
        <begin position="416"/>
        <end position="433"/>
    </location>
</feature>
<feature type="compositionally biased region" description="Polar residues" evidence="3">
    <location>
        <begin position="85"/>
        <end position="94"/>
    </location>
</feature>
<feature type="region of interest" description="Disordered" evidence="3">
    <location>
        <begin position="698"/>
        <end position="719"/>
    </location>
</feature>
<dbReference type="Pfam" id="PF01852">
    <property type="entry name" value="START"/>
    <property type="match status" value="1"/>
</dbReference>
<dbReference type="SMART" id="SM00324">
    <property type="entry name" value="RhoGAP"/>
    <property type="match status" value="1"/>
</dbReference>
<feature type="domain" description="Rho-GAP" evidence="4">
    <location>
        <begin position="541"/>
        <end position="742"/>
    </location>
</feature>
<dbReference type="PANTHER" id="PTHR12659">
    <property type="entry name" value="RHO-TYPE GTPASE ACTIVATING PROTEIN"/>
    <property type="match status" value="1"/>
</dbReference>
<sequence length="989" mass="109466">MTLNTCASMKLEVHFQRKQSEDPEEGEDVCGNSSRWAFQSDSQRWSCTDSDDFLSSSLERLSSMRKESSRESLSTDLSADLEATSLQSHGSTGQIVAVRATPPGSSPVQTSPALTGSIQSLSDHSPTDPSPPLSWVSKEKTKKCRTRSFLRRLESLRRKDKEKLDSVRAGEEGGTESSKDIADPPPGKRALLGRGISSPFQSSKNLLSADYQTHQVLAGNKPQFEPKHGSVYLEDCEGALVRGPSRTARGFGPRALREQNCLVHLPKDHKPGTFPRSLSVESLHPLESGPVADWGRVDTAGGAGRGQSSRPEAPSLQVPRLRGKRPSLSSAGSCTSLYDNVPELGSSDNLFDLDTEVIYESLDDVLQHVWGLQQKVELWSRGLRLDLECRSVEGGEEETDSGGEPATPNFEERSISDTGTSASDFDSTGNSLNEAEDTDVRERRDSGVGASLTRPCRKLRWHSFQNSHRPSLTSASLEISHQSAAQLHLLQKCSLLCLTAIMEKYAAPHKQTWAWTVPKFMKRSKAPSYKDKVVFGVPPVISVQRTGQPLPQSIQQAMRYLRRQCLDQVGIFRKSGVKSRIQALRLMNEVSPEGVDYDGQSAYDVADLLKQYFRDLPEPVFTSKLTDTFLQIYQFVPREQRLQATQAAIALMPDENREVLQTLLYFLSDIAAAQENQMTAGNLAVCLAPSLFHLNASKKESPSPRMVQKRGTVGKPDQKDLNENMAATQALSHMITGCKKLFQVPQDMMLRMYSSCVSADAHPALSVSELMSRHLSWAGTDSPADLEASVQSLLKEASERFKGWLSAPGPQNTEMSSKKAGDGYPLRVWKVSTVVEAPPQAVLRRVLRERHLWDEDLLQGRVMEALGQNTEVYHHVADSMGPHPRREFVVLRRWHTDLPRGACLLVSLSLDHKKMPPEGGVRAVILTSQYLMEPLGMGCSKVTHICRADLRGRSPEWYSRVFGHLCAMELVRIRNSFPGLNSSGPETKI</sequence>
<evidence type="ECO:0000256" key="1">
    <source>
        <dbReference type="ARBA" id="ARBA00022468"/>
    </source>
</evidence>
<dbReference type="SUPFAM" id="SSF48350">
    <property type="entry name" value="GTPase activation domain, GAP"/>
    <property type="match status" value="1"/>
</dbReference>
<proteinExistence type="predicted"/>
<keyword evidence="6" id="KW-1185">Reference proteome</keyword>
<evidence type="ECO:0000259" key="5">
    <source>
        <dbReference type="PROSITE" id="PS50848"/>
    </source>
</evidence>
<dbReference type="RefSeq" id="XP_015269478.1">
    <property type="nucleotide sequence ID" value="XM_015413992.1"/>
</dbReference>
<dbReference type="InterPro" id="IPR000198">
    <property type="entry name" value="RhoGAP_dom"/>
</dbReference>
<feature type="region of interest" description="Disordered" evidence="3">
    <location>
        <begin position="85"/>
        <end position="197"/>
    </location>
</feature>
<dbReference type="GeneID" id="107112803"/>
<keyword evidence="1" id="KW-0343">GTPase activation</keyword>
<dbReference type="Gene3D" id="3.30.530.20">
    <property type="match status" value="1"/>
</dbReference>
<dbReference type="InterPro" id="IPR008936">
    <property type="entry name" value="Rho_GTPase_activation_prot"/>
</dbReference>
<evidence type="ECO:0000256" key="2">
    <source>
        <dbReference type="ARBA" id="ARBA00022553"/>
    </source>
</evidence>
<reference evidence="7" key="1">
    <citation type="submission" date="2025-08" db="UniProtKB">
        <authorList>
            <consortium name="RefSeq"/>
        </authorList>
    </citation>
    <scope>IDENTIFICATION</scope>
</reference>
<evidence type="ECO:0000259" key="4">
    <source>
        <dbReference type="PROSITE" id="PS50238"/>
    </source>
</evidence>
<dbReference type="PROSITE" id="PS50238">
    <property type="entry name" value="RHOGAP"/>
    <property type="match status" value="1"/>
</dbReference>
<feature type="compositionally biased region" description="Polar residues" evidence="3">
    <location>
        <begin position="106"/>
        <end position="124"/>
    </location>
</feature>
<evidence type="ECO:0000313" key="6">
    <source>
        <dbReference type="Proteomes" id="UP000694871"/>
    </source>
</evidence>
<feature type="domain" description="START" evidence="5">
    <location>
        <begin position="789"/>
        <end position="958"/>
    </location>
</feature>
<feature type="compositionally biased region" description="Basic and acidic residues" evidence="3">
    <location>
        <begin position="151"/>
        <end position="182"/>
    </location>
</feature>
<organism evidence="6 7">
    <name type="scientific">Gekko japonicus</name>
    <name type="common">Schlegel's Japanese gecko</name>
    <dbReference type="NCBI Taxonomy" id="146911"/>
    <lineage>
        <taxon>Eukaryota</taxon>
        <taxon>Metazoa</taxon>
        <taxon>Chordata</taxon>
        <taxon>Craniata</taxon>
        <taxon>Vertebrata</taxon>
        <taxon>Euteleostomi</taxon>
        <taxon>Lepidosauria</taxon>
        <taxon>Squamata</taxon>
        <taxon>Bifurcata</taxon>
        <taxon>Gekkota</taxon>
        <taxon>Gekkonidae</taxon>
        <taxon>Gekkoninae</taxon>
        <taxon>Gekko</taxon>
    </lineage>
</organism>
<feature type="region of interest" description="Disordered" evidence="3">
    <location>
        <begin position="392"/>
        <end position="448"/>
    </location>
</feature>
<dbReference type="InterPro" id="IPR002913">
    <property type="entry name" value="START_lipid-bd_dom"/>
</dbReference>
<dbReference type="InterPro" id="IPR023393">
    <property type="entry name" value="START-like_dom_sf"/>
</dbReference>
<dbReference type="PROSITE" id="PS50848">
    <property type="entry name" value="START"/>
    <property type="match status" value="1"/>
</dbReference>
<name>A0ABM1K6Z1_GEKJA</name>
<accession>A0ABM1K6Z1</accession>
<dbReference type="Gene3D" id="1.10.555.10">
    <property type="entry name" value="Rho GTPase activation protein"/>
    <property type="match status" value="1"/>
</dbReference>
<keyword evidence="2" id="KW-0597">Phosphoprotein</keyword>
<evidence type="ECO:0000256" key="3">
    <source>
        <dbReference type="SAM" id="MobiDB-lite"/>
    </source>
</evidence>
<dbReference type="PANTHER" id="PTHR12659:SF3">
    <property type="entry name" value="STAR-RELATED LIPID TRANSFER PROTEIN 8"/>
    <property type="match status" value="1"/>
</dbReference>
<dbReference type="CDD" id="cd04375">
    <property type="entry name" value="RhoGAP_DLC1"/>
    <property type="match status" value="1"/>
</dbReference>
<dbReference type="SUPFAM" id="SSF55961">
    <property type="entry name" value="Bet v1-like"/>
    <property type="match status" value="1"/>
</dbReference>
<gene>
    <name evidence="7" type="primary">STARD8</name>
</gene>
<feature type="region of interest" description="Disordered" evidence="3">
    <location>
        <begin position="290"/>
        <end position="334"/>
    </location>
</feature>
<protein>
    <submittedName>
        <fullName evidence="7">StAR-related lipid transfer protein 8</fullName>
    </submittedName>
</protein>